<evidence type="ECO:0000313" key="20">
    <source>
        <dbReference type="EMBL" id="BBY83609.1"/>
    </source>
</evidence>
<feature type="domain" description="Malate synthase TIM barrel" evidence="16">
    <location>
        <begin position="337"/>
        <end position="585"/>
    </location>
</feature>
<feature type="binding site" evidence="11">
    <location>
        <position position="548"/>
    </location>
    <ligand>
        <name>acetyl-CoA</name>
        <dbReference type="ChEBI" id="CHEBI:57288"/>
    </ligand>
</feature>
<dbReference type="GO" id="GO:0004474">
    <property type="term" value="F:malate synthase activity"/>
    <property type="evidence" value="ECO:0007669"/>
    <property type="project" value="UniProtKB-UniRule"/>
</dbReference>
<evidence type="ECO:0000256" key="4">
    <source>
        <dbReference type="ARBA" id="ARBA00022532"/>
    </source>
</evidence>
<dbReference type="NCBIfam" id="TIGR01345">
    <property type="entry name" value="malate_syn_G"/>
    <property type="match status" value="1"/>
</dbReference>
<comment type="subcellular location">
    <subcellularLocation>
        <location evidence="11 14">Cytoplasm</location>
    </subcellularLocation>
</comment>
<comment type="subunit">
    <text evidence="11">Monomer.</text>
</comment>
<dbReference type="SUPFAM" id="SSF51645">
    <property type="entry name" value="Malate synthase G"/>
    <property type="match status" value="1"/>
</dbReference>
<evidence type="ECO:0000259" key="16">
    <source>
        <dbReference type="Pfam" id="PF01274"/>
    </source>
</evidence>
<dbReference type="FunFam" id="3.20.20.360:FF:000002">
    <property type="entry name" value="Malate synthase G"/>
    <property type="match status" value="1"/>
</dbReference>
<dbReference type="InterPro" id="IPR046363">
    <property type="entry name" value="MS_N_TIM-barrel_dom"/>
</dbReference>
<proteinExistence type="inferred from homology"/>
<feature type="domain" description="Malate synthase C-terminal" evidence="19">
    <location>
        <begin position="598"/>
        <end position="704"/>
    </location>
</feature>
<keyword evidence="4 11" id="KW-0816">Tricarboxylic acid cycle</keyword>
<evidence type="ECO:0000256" key="10">
    <source>
        <dbReference type="ARBA" id="ARBA00054368"/>
    </source>
</evidence>
<keyword evidence="8 11" id="KW-0558">Oxidation</keyword>
<gene>
    <name evidence="11 20" type="primary">glcB</name>
    <name evidence="20" type="ORF">MPUL_47670</name>
</gene>
<evidence type="ECO:0000256" key="9">
    <source>
        <dbReference type="ARBA" id="ARBA00047918"/>
    </source>
</evidence>
<dbReference type="Gene3D" id="3.20.20.360">
    <property type="entry name" value="Malate synthase, domain 3"/>
    <property type="match status" value="2"/>
</dbReference>
<keyword evidence="6 11" id="KW-0479">Metal-binding</keyword>
<dbReference type="InterPro" id="IPR044856">
    <property type="entry name" value="Malate_synth_C_sf"/>
</dbReference>
<keyword evidence="2 11" id="KW-0329">Glyoxylate bypass</keyword>
<evidence type="ECO:0000256" key="13">
    <source>
        <dbReference type="PIRSR" id="PIRSR601465-50"/>
    </source>
</evidence>
<dbReference type="GO" id="GO:0006097">
    <property type="term" value="P:glyoxylate cycle"/>
    <property type="evidence" value="ECO:0007669"/>
    <property type="project" value="UniProtKB-UniRule"/>
</dbReference>
<dbReference type="Pfam" id="PF01274">
    <property type="entry name" value="MS_TIM-barrel"/>
    <property type="match status" value="1"/>
</dbReference>
<keyword evidence="21" id="KW-1185">Reference proteome</keyword>
<comment type="caution">
    <text evidence="11">Lacks conserved residue(s) required for the propagation of feature annotation.</text>
</comment>
<dbReference type="RefSeq" id="WP_163904583.1">
    <property type="nucleotide sequence ID" value="NZ_AP022599.1"/>
</dbReference>
<evidence type="ECO:0000256" key="1">
    <source>
        <dbReference type="ARBA" id="ARBA00001946"/>
    </source>
</evidence>
<evidence type="ECO:0000259" key="18">
    <source>
        <dbReference type="Pfam" id="PF20658"/>
    </source>
</evidence>
<evidence type="ECO:0000259" key="19">
    <source>
        <dbReference type="Pfam" id="PF20659"/>
    </source>
</evidence>
<dbReference type="InterPro" id="IPR048357">
    <property type="entry name" value="MSG_insertion"/>
</dbReference>
<dbReference type="EC" id="2.3.3.9" evidence="11 12"/>
<dbReference type="UniPathway" id="UPA00703">
    <property type="reaction ID" value="UER00720"/>
</dbReference>
<feature type="active site" description="Proton acceptor" evidence="11 13">
    <location>
        <position position="340"/>
    </location>
</feature>
<feature type="binding site" evidence="11">
    <location>
        <position position="313"/>
    </location>
    <ligand>
        <name>acetyl-CoA</name>
        <dbReference type="ChEBI" id="CHEBI:57288"/>
    </ligand>
</feature>
<feature type="binding site" evidence="11">
    <location>
        <position position="467"/>
    </location>
    <ligand>
        <name>Mg(2+)</name>
        <dbReference type="ChEBI" id="CHEBI:18420"/>
    </ligand>
</feature>
<comment type="catalytic activity">
    <reaction evidence="9 11 14">
        <text>glyoxylate + acetyl-CoA + H2O = (S)-malate + CoA + H(+)</text>
        <dbReference type="Rhea" id="RHEA:18181"/>
        <dbReference type="ChEBI" id="CHEBI:15377"/>
        <dbReference type="ChEBI" id="CHEBI:15378"/>
        <dbReference type="ChEBI" id="CHEBI:15589"/>
        <dbReference type="ChEBI" id="CHEBI:36655"/>
        <dbReference type="ChEBI" id="CHEBI:57287"/>
        <dbReference type="ChEBI" id="CHEBI:57288"/>
        <dbReference type="EC" id="2.3.3.9"/>
    </reaction>
</comment>
<feature type="active site" description="Proton donor" evidence="11 13">
    <location>
        <position position="638"/>
    </location>
</feature>
<feature type="binding site" evidence="11">
    <location>
        <position position="340"/>
    </location>
    <ligand>
        <name>glyoxylate</name>
        <dbReference type="ChEBI" id="CHEBI:36655"/>
    </ligand>
</feature>
<protein>
    <recommendedName>
        <fullName evidence="11 12">Malate synthase G</fullName>
        <ecNumber evidence="11 12">2.3.3.9</ecNumber>
    </recommendedName>
</protein>
<dbReference type="InterPro" id="IPR001465">
    <property type="entry name" value="Malate_synthase_TIM"/>
</dbReference>
<feature type="domain" description="Malate synthase G alpha-beta insertion" evidence="18">
    <location>
        <begin position="160"/>
        <end position="235"/>
    </location>
</feature>
<feature type="binding site" evidence="11">
    <location>
        <begin position="464"/>
        <end position="467"/>
    </location>
    <ligand>
        <name>glyoxylate</name>
        <dbReference type="ChEBI" id="CHEBI:36655"/>
    </ligand>
</feature>
<comment type="function">
    <text evidence="10 11">Involved in the glycolate utilization. Catalyzes the condensation and subsequent hydrolysis of acetyl-coenzyme A (acetyl-CoA) and glyoxylate to form malate and CoA.</text>
</comment>
<organism evidence="20 21">
    <name type="scientific">Mycolicibacterium pulveris</name>
    <name type="common">Mycobacterium pulveris</name>
    <dbReference type="NCBI Taxonomy" id="36813"/>
    <lineage>
        <taxon>Bacteria</taxon>
        <taxon>Bacillati</taxon>
        <taxon>Actinomycetota</taxon>
        <taxon>Actinomycetes</taxon>
        <taxon>Mycobacteriales</taxon>
        <taxon>Mycobacteriaceae</taxon>
        <taxon>Mycolicibacterium</taxon>
    </lineage>
</organism>
<dbReference type="Pfam" id="PF20658">
    <property type="entry name" value="MSG_insertion"/>
    <property type="match status" value="1"/>
</dbReference>
<evidence type="ECO:0000256" key="5">
    <source>
        <dbReference type="ARBA" id="ARBA00022679"/>
    </source>
</evidence>
<feature type="region of interest" description="Disordered" evidence="15">
    <location>
        <begin position="711"/>
        <end position="733"/>
    </location>
</feature>
<dbReference type="InterPro" id="IPR048356">
    <property type="entry name" value="MS_N"/>
</dbReference>
<dbReference type="NCBIfam" id="NF002825">
    <property type="entry name" value="PRK02999.1"/>
    <property type="match status" value="1"/>
</dbReference>
<dbReference type="GO" id="GO:0005829">
    <property type="term" value="C:cytosol"/>
    <property type="evidence" value="ECO:0007669"/>
    <property type="project" value="TreeGrafter"/>
</dbReference>
<dbReference type="GO" id="GO:0000287">
    <property type="term" value="F:magnesium ion binding"/>
    <property type="evidence" value="ECO:0007669"/>
    <property type="project" value="TreeGrafter"/>
</dbReference>
<dbReference type="EMBL" id="AP022599">
    <property type="protein sequence ID" value="BBY83609.1"/>
    <property type="molecule type" value="Genomic_DNA"/>
</dbReference>
<dbReference type="Pfam" id="PF20656">
    <property type="entry name" value="MS_N"/>
    <property type="match status" value="1"/>
</dbReference>
<evidence type="ECO:0000256" key="6">
    <source>
        <dbReference type="ARBA" id="ARBA00022723"/>
    </source>
</evidence>
<feature type="binding site" evidence="11">
    <location>
        <position position="439"/>
    </location>
    <ligand>
        <name>glyoxylate</name>
        <dbReference type="ChEBI" id="CHEBI:36655"/>
    </ligand>
</feature>
<evidence type="ECO:0000313" key="21">
    <source>
        <dbReference type="Proteomes" id="UP000467252"/>
    </source>
</evidence>
<dbReference type="GO" id="GO:0009986">
    <property type="term" value="C:cell surface"/>
    <property type="evidence" value="ECO:0007669"/>
    <property type="project" value="UniProtKB-ARBA"/>
</dbReference>
<feature type="binding site" evidence="11">
    <location>
        <begin position="125"/>
        <end position="126"/>
    </location>
    <ligand>
        <name>acetyl-CoA</name>
        <dbReference type="ChEBI" id="CHEBI:57288"/>
    </ligand>
</feature>
<reference evidence="20 21" key="1">
    <citation type="journal article" date="2019" name="Emerg. Microbes Infect.">
        <title>Comprehensive subspecies identification of 175 nontuberculous mycobacteria species based on 7547 genomic profiles.</title>
        <authorList>
            <person name="Matsumoto Y."/>
            <person name="Kinjo T."/>
            <person name="Motooka D."/>
            <person name="Nabeya D."/>
            <person name="Jung N."/>
            <person name="Uechi K."/>
            <person name="Horii T."/>
            <person name="Iida T."/>
            <person name="Fujita J."/>
            <person name="Nakamura S."/>
        </authorList>
    </citation>
    <scope>NUCLEOTIDE SEQUENCE [LARGE SCALE GENOMIC DNA]</scope>
    <source>
        <strain evidence="20 21">JCM 6370</strain>
    </source>
</reference>
<dbReference type="PANTHER" id="PTHR42739">
    <property type="entry name" value="MALATE SYNTHASE G"/>
    <property type="match status" value="1"/>
</dbReference>
<evidence type="ECO:0000256" key="14">
    <source>
        <dbReference type="RuleBase" id="RU003572"/>
    </source>
</evidence>
<comment type="similarity">
    <text evidence="11 14">Belongs to the malate synthase family. GlcB subfamily.</text>
</comment>
<evidence type="ECO:0000256" key="8">
    <source>
        <dbReference type="ARBA" id="ARBA00023097"/>
    </source>
</evidence>
<keyword evidence="7 11" id="KW-0460">Magnesium</keyword>
<feature type="binding site" evidence="11">
    <location>
        <position position="276"/>
    </location>
    <ligand>
        <name>acetyl-CoA</name>
        <dbReference type="ChEBI" id="CHEBI:57288"/>
    </ligand>
</feature>
<dbReference type="AlphaFoldDB" id="A0A7I7USM4"/>
<dbReference type="GO" id="GO:0006099">
    <property type="term" value="P:tricarboxylic acid cycle"/>
    <property type="evidence" value="ECO:0007669"/>
    <property type="project" value="UniProtKB-KW"/>
</dbReference>
<dbReference type="HAMAP" id="MF_00641">
    <property type="entry name" value="Malate_synth_G"/>
    <property type="match status" value="1"/>
</dbReference>
<sequence length="733" mass="80046">MTDRVTVGNLRVAQVLYDFINNEALPGTDIDPDTFWSGVDKVVADLTPKNQDLLARRDDLQARIDKWHRHRVIEPIDPEAYKNFLIEIGYLLPEPDDFTITTTGVDDEITTTAGPQLVVPILNARFALNAANARWGSLYDALYGTDVISEEDGAEKGTSYNPVRGEKVIAYARRFLDGAVPLATSGWSEATGFKVDDGALLVTLGDGLSTGLATPEQFVGYTGEPEAPKSLLLKNHGLHAEVLIDPDSPVGSTDKAGIKDVVLESAVTTIMDFEDSVAAVDADDKVLGYRNWLGLNKGDLAEEVTKDGKTFTRVLNQDRTYTTPDGGELTLPGRSLLFVRNVGHLMTNDAIVLDDNGSDGPEVYEGIQDALFTSLIAIHGLKSGEQNGPLVNSRTGSIYIVKPKMHGPDEVAFTCELFSRVEDVLGLPANTLKVGIMDEERRTTVNLKACVKAAAERVVFINTGFLDRTGDEIHTSLEAGPMIRKGAMKNTTWIAAYEDQNVDVGLATGFSGRAQIGKGMWAMTDLMADMVEQKIGQPKAGATTAWVPSPTAATLHAMHYHEVDVFAVQKELAGKKRTTIDELLTIPLAKELAWAPEEIREEVDNNCQSILGYVVRWIDAGVGCSKVPDIHNVALMEDRATLRISSQLLANWLRHGVITDEDVKASLRRMAAVVDKQNEKDPEFRPMAPDPDNNIAFQAAQELILSGAEQPNGYTEPILHRRRREYKAASGQA</sequence>
<evidence type="ECO:0000256" key="12">
    <source>
        <dbReference type="NCBIfam" id="TIGR01345"/>
    </source>
</evidence>
<evidence type="ECO:0000256" key="7">
    <source>
        <dbReference type="ARBA" id="ARBA00022842"/>
    </source>
</evidence>
<dbReference type="Pfam" id="PF20659">
    <property type="entry name" value="MS_C"/>
    <property type="match status" value="1"/>
</dbReference>
<feature type="domain" description="Malate synthase N-terminal" evidence="17">
    <location>
        <begin position="16"/>
        <end position="75"/>
    </location>
</feature>
<keyword evidence="3 11" id="KW-0963">Cytoplasm</keyword>
<name>A0A7I7USM4_MYCPV</name>
<dbReference type="InterPro" id="IPR048355">
    <property type="entry name" value="MS_C"/>
</dbReference>
<feature type="binding site" evidence="11">
    <location>
        <position position="118"/>
    </location>
    <ligand>
        <name>acetyl-CoA</name>
        <dbReference type="ChEBI" id="CHEBI:57288"/>
    </ligand>
</feature>
<evidence type="ECO:0000256" key="15">
    <source>
        <dbReference type="SAM" id="MobiDB-lite"/>
    </source>
</evidence>
<feature type="binding site" evidence="11">
    <location>
        <position position="439"/>
    </location>
    <ligand>
        <name>Mg(2+)</name>
        <dbReference type="ChEBI" id="CHEBI:18420"/>
    </ligand>
</feature>
<dbReference type="InterPro" id="IPR006253">
    <property type="entry name" value="Malate_synthG"/>
</dbReference>
<dbReference type="Gene3D" id="1.20.1220.12">
    <property type="entry name" value="Malate synthase, domain III"/>
    <property type="match status" value="1"/>
</dbReference>
<dbReference type="CDD" id="cd00728">
    <property type="entry name" value="malate_synt_G"/>
    <property type="match status" value="1"/>
</dbReference>
<dbReference type="InterPro" id="IPR011076">
    <property type="entry name" value="Malate_synth_sf"/>
</dbReference>
<dbReference type="GO" id="GO:0009436">
    <property type="term" value="P:glyoxylate catabolic process"/>
    <property type="evidence" value="ECO:0007669"/>
    <property type="project" value="TreeGrafter"/>
</dbReference>
<keyword evidence="5 11" id="KW-0808">Transferase</keyword>
<accession>A0A7I7USM4</accession>
<evidence type="ECO:0000256" key="11">
    <source>
        <dbReference type="HAMAP-Rule" id="MF_00641"/>
    </source>
</evidence>
<feature type="modified residue" description="Cysteine sulfenic acid (-SOH)" evidence="11">
    <location>
        <position position="624"/>
    </location>
</feature>
<dbReference type="Proteomes" id="UP000467252">
    <property type="component" value="Chromosome"/>
</dbReference>
<dbReference type="PANTHER" id="PTHR42739:SF1">
    <property type="entry name" value="MALATE SYNTHASE G"/>
    <property type="match status" value="1"/>
</dbReference>
<comment type="cofactor">
    <cofactor evidence="1 11">
        <name>Mg(2+)</name>
        <dbReference type="ChEBI" id="CHEBI:18420"/>
    </cofactor>
</comment>
<evidence type="ECO:0000259" key="17">
    <source>
        <dbReference type="Pfam" id="PF20656"/>
    </source>
</evidence>
<comment type="pathway">
    <text evidence="11 14">Carbohydrate metabolism; glyoxylate cycle; (S)-malate from isocitrate: step 2/2.</text>
</comment>
<evidence type="ECO:0000256" key="2">
    <source>
        <dbReference type="ARBA" id="ARBA00022435"/>
    </source>
</evidence>
<evidence type="ECO:0000256" key="3">
    <source>
        <dbReference type="ARBA" id="ARBA00022490"/>
    </source>
</evidence>